<proteinExistence type="inferred from homology"/>
<feature type="domain" description="Multidrug resistance protein MdtA-like alpha-helical hairpin" evidence="3">
    <location>
        <begin position="109"/>
        <end position="175"/>
    </location>
</feature>
<gene>
    <name evidence="6" type="ORF">ASN18_0354</name>
</gene>
<evidence type="ECO:0000259" key="5">
    <source>
        <dbReference type="Pfam" id="PF25967"/>
    </source>
</evidence>
<feature type="domain" description="CusB-like beta-barrel" evidence="4">
    <location>
        <begin position="215"/>
        <end position="288"/>
    </location>
</feature>
<dbReference type="Pfam" id="PF25967">
    <property type="entry name" value="RND-MFP_C"/>
    <property type="match status" value="1"/>
</dbReference>
<dbReference type="InterPro" id="IPR058624">
    <property type="entry name" value="MdtA-like_HH"/>
</dbReference>
<sequence>MRALTAVISMLIITTVSGCKKEEKYVKPLTLVKTAVVEGLKDSNELKYSASVVPSALLNMAFKSSGYVTGVLQVKGIDGRLRNAQDGDFVKKGTVLASIEQKTYREKAAQAKAQLTKAKAQLTKAMLDYERANNLFSTKSITKPQYDDAQAALGAAEADHTAAAAQLREAQIALDECSLIVPFDSVIFQRHIEDGSLVGPSVNAFTIADTSTVKVVFGVPDMIIGTFKNGDTVNVFIEALQSTPFKGQITRIAPFADDQSRVFNIEVQIPNSNQAIKAGMIASMHMESVAGVASAEITVPLNAIVRPSDNSTGNSTGFAVFVVEDQGGKLIARKHSVAIGRILANRVSIEKGLHRGEKVIVSGQNYVLDGEQVKLAD</sequence>
<protein>
    <submittedName>
        <fullName evidence="6">RND family efflux transporter MFP subunit</fullName>
    </submittedName>
</protein>
<evidence type="ECO:0000313" key="6">
    <source>
        <dbReference type="EMBL" id="KWT92919.1"/>
    </source>
</evidence>
<keyword evidence="7" id="KW-1185">Reference proteome</keyword>
<dbReference type="Gene3D" id="2.40.30.170">
    <property type="match status" value="1"/>
</dbReference>
<reference evidence="6 7" key="1">
    <citation type="submission" date="2015-11" db="EMBL/GenBank/DDBJ databases">
        <authorList>
            <person name="Lin W."/>
        </authorList>
    </citation>
    <scope>NUCLEOTIDE SEQUENCE [LARGE SCALE GENOMIC DNA]</scope>
    <source>
        <strain evidence="6 7">HCH-1</strain>
    </source>
</reference>
<name>A0ABR5SIW5_9BACT</name>
<dbReference type="NCBIfam" id="TIGR01730">
    <property type="entry name" value="RND_mfp"/>
    <property type="match status" value="1"/>
</dbReference>
<accession>A0ABR5SIW5</accession>
<evidence type="ECO:0000256" key="2">
    <source>
        <dbReference type="SAM" id="Coils"/>
    </source>
</evidence>
<dbReference type="SUPFAM" id="SSF111369">
    <property type="entry name" value="HlyD-like secretion proteins"/>
    <property type="match status" value="1"/>
</dbReference>
<evidence type="ECO:0000256" key="1">
    <source>
        <dbReference type="ARBA" id="ARBA00009477"/>
    </source>
</evidence>
<dbReference type="PANTHER" id="PTHR30469">
    <property type="entry name" value="MULTIDRUG RESISTANCE PROTEIN MDTA"/>
    <property type="match status" value="1"/>
</dbReference>
<dbReference type="PROSITE" id="PS51257">
    <property type="entry name" value="PROKAR_LIPOPROTEIN"/>
    <property type="match status" value="1"/>
</dbReference>
<dbReference type="EMBL" id="LNQR01000018">
    <property type="protein sequence ID" value="KWT92919.1"/>
    <property type="molecule type" value="Genomic_DNA"/>
</dbReference>
<feature type="domain" description="Multidrug resistance protein MdtA-like C-terminal permuted SH3" evidence="5">
    <location>
        <begin position="302"/>
        <end position="364"/>
    </location>
</feature>
<dbReference type="Gene3D" id="2.40.50.100">
    <property type="match status" value="1"/>
</dbReference>
<comment type="caution">
    <text evidence="6">The sequence shown here is derived from an EMBL/GenBank/DDBJ whole genome shotgun (WGS) entry which is preliminary data.</text>
</comment>
<dbReference type="InterPro" id="IPR006143">
    <property type="entry name" value="RND_pump_MFP"/>
</dbReference>
<dbReference type="Proteomes" id="UP000060487">
    <property type="component" value="Unassembled WGS sequence"/>
</dbReference>
<dbReference type="Gene3D" id="1.10.287.470">
    <property type="entry name" value="Helix hairpin bin"/>
    <property type="match status" value="1"/>
</dbReference>
<dbReference type="Gene3D" id="2.40.420.20">
    <property type="match status" value="1"/>
</dbReference>
<evidence type="ECO:0000313" key="7">
    <source>
        <dbReference type="Proteomes" id="UP000060487"/>
    </source>
</evidence>
<feature type="coiled-coil region" evidence="2">
    <location>
        <begin position="101"/>
        <end position="135"/>
    </location>
</feature>
<dbReference type="Pfam" id="PF25954">
    <property type="entry name" value="Beta-barrel_RND_2"/>
    <property type="match status" value="1"/>
</dbReference>
<dbReference type="InterPro" id="IPR058627">
    <property type="entry name" value="MdtA-like_C"/>
</dbReference>
<evidence type="ECO:0000259" key="4">
    <source>
        <dbReference type="Pfam" id="PF25954"/>
    </source>
</evidence>
<organism evidence="6 7">
    <name type="scientific">Candidatus Magnetominusculus xianensis</name>
    <dbReference type="NCBI Taxonomy" id="1748249"/>
    <lineage>
        <taxon>Bacteria</taxon>
        <taxon>Pseudomonadati</taxon>
        <taxon>Nitrospirota</taxon>
        <taxon>Nitrospiria</taxon>
        <taxon>Nitrospirales</taxon>
        <taxon>Nitrospiraceae</taxon>
        <taxon>Candidatus Magnetominusculus</taxon>
    </lineage>
</organism>
<dbReference type="Pfam" id="PF25876">
    <property type="entry name" value="HH_MFP_RND"/>
    <property type="match status" value="1"/>
</dbReference>
<dbReference type="InterPro" id="IPR058792">
    <property type="entry name" value="Beta-barrel_RND_2"/>
</dbReference>
<dbReference type="RefSeq" id="WP_085050882.1">
    <property type="nucleotide sequence ID" value="NZ_LNQR01000018.1"/>
</dbReference>
<evidence type="ECO:0000259" key="3">
    <source>
        <dbReference type="Pfam" id="PF25876"/>
    </source>
</evidence>
<keyword evidence="2" id="KW-0175">Coiled coil</keyword>
<comment type="similarity">
    <text evidence="1">Belongs to the membrane fusion protein (MFP) (TC 8.A.1) family.</text>
</comment>